<comment type="caution">
    <text evidence="11">The sequence shown here is derived from an EMBL/GenBank/DDBJ whole genome shotgun (WGS) entry which is preliminary data.</text>
</comment>
<dbReference type="GO" id="GO:0009252">
    <property type="term" value="P:peptidoglycan biosynthetic process"/>
    <property type="evidence" value="ECO:0007669"/>
    <property type="project" value="UniProtKB-UniPathway"/>
</dbReference>
<accession>A0A8J3CTX8</accession>
<evidence type="ECO:0000313" key="11">
    <source>
        <dbReference type="EMBL" id="GHB02803.1"/>
    </source>
</evidence>
<feature type="signal peptide" evidence="9">
    <location>
        <begin position="1"/>
        <end position="35"/>
    </location>
</feature>
<evidence type="ECO:0000256" key="7">
    <source>
        <dbReference type="PROSITE-ProRule" id="PRU01373"/>
    </source>
</evidence>
<feature type="domain" description="L,D-TPase catalytic" evidence="10">
    <location>
        <begin position="352"/>
        <end position="526"/>
    </location>
</feature>
<feature type="chain" id="PRO_5035213186" evidence="9">
    <location>
        <begin position="36"/>
        <end position="611"/>
    </location>
</feature>
<dbReference type="InterPro" id="IPR038063">
    <property type="entry name" value="Transpep_catalytic_dom"/>
</dbReference>
<dbReference type="InterPro" id="IPR002477">
    <property type="entry name" value="Peptidoglycan-bd-like"/>
</dbReference>
<name>A0A8J3CTX8_9PROT</name>
<dbReference type="Pfam" id="PF01471">
    <property type="entry name" value="PG_binding_1"/>
    <property type="match status" value="1"/>
</dbReference>
<dbReference type="InterPro" id="IPR052905">
    <property type="entry name" value="LD-transpeptidase_YkuD-like"/>
</dbReference>
<evidence type="ECO:0000256" key="1">
    <source>
        <dbReference type="ARBA" id="ARBA00004752"/>
    </source>
</evidence>
<dbReference type="AlphaFoldDB" id="A0A8J3CTX8"/>
<dbReference type="Gene3D" id="2.40.440.10">
    <property type="entry name" value="L,D-transpeptidase catalytic domain-like"/>
    <property type="match status" value="1"/>
</dbReference>
<dbReference type="GO" id="GO:0004180">
    <property type="term" value="F:carboxypeptidase activity"/>
    <property type="evidence" value="ECO:0007669"/>
    <property type="project" value="UniProtKB-ARBA"/>
</dbReference>
<dbReference type="Pfam" id="PF03734">
    <property type="entry name" value="YkuD"/>
    <property type="match status" value="1"/>
</dbReference>
<dbReference type="GO" id="GO:0008360">
    <property type="term" value="P:regulation of cell shape"/>
    <property type="evidence" value="ECO:0007669"/>
    <property type="project" value="UniProtKB-UniRule"/>
</dbReference>
<dbReference type="GO" id="GO:0071555">
    <property type="term" value="P:cell wall organization"/>
    <property type="evidence" value="ECO:0007669"/>
    <property type="project" value="UniProtKB-UniRule"/>
</dbReference>
<evidence type="ECO:0000256" key="5">
    <source>
        <dbReference type="ARBA" id="ARBA00022984"/>
    </source>
</evidence>
<evidence type="ECO:0000256" key="8">
    <source>
        <dbReference type="SAM" id="MobiDB-lite"/>
    </source>
</evidence>
<dbReference type="CDD" id="cd16913">
    <property type="entry name" value="YkuD_like"/>
    <property type="match status" value="1"/>
</dbReference>
<evidence type="ECO:0000256" key="4">
    <source>
        <dbReference type="ARBA" id="ARBA00022960"/>
    </source>
</evidence>
<dbReference type="InterPro" id="IPR036366">
    <property type="entry name" value="PGBDSf"/>
</dbReference>
<dbReference type="PANTHER" id="PTHR41533:SF2">
    <property type="entry name" value="BLR7131 PROTEIN"/>
    <property type="match status" value="1"/>
</dbReference>
<evidence type="ECO:0000256" key="3">
    <source>
        <dbReference type="ARBA" id="ARBA00022679"/>
    </source>
</evidence>
<dbReference type="PROSITE" id="PS52029">
    <property type="entry name" value="LD_TPASE"/>
    <property type="match status" value="1"/>
</dbReference>
<keyword evidence="9" id="KW-0732">Signal</keyword>
<dbReference type="RefSeq" id="WP_189499310.1">
    <property type="nucleotide sequence ID" value="NZ_BMZH01000015.1"/>
</dbReference>
<dbReference type="InterPro" id="IPR045380">
    <property type="entry name" value="LD_TPept_scaffold_dom"/>
</dbReference>
<keyword evidence="4 7" id="KW-0133">Cell shape</keyword>
<comment type="similarity">
    <text evidence="2">Belongs to the YkuD family.</text>
</comment>
<dbReference type="Pfam" id="PF20142">
    <property type="entry name" value="Scaffold"/>
    <property type="match status" value="1"/>
</dbReference>
<feature type="region of interest" description="Disordered" evidence="8">
    <location>
        <begin position="577"/>
        <end position="611"/>
    </location>
</feature>
<keyword evidence="12" id="KW-1185">Reference proteome</keyword>
<reference evidence="11" key="2">
    <citation type="submission" date="2020-09" db="EMBL/GenBank/DDBJ databases">
        <authorList>
            <person name="Sun Q."/>
            <person name="Kim S."/>
        </authorList>
    </citation>
    <scope>NUCLEOTIDE SEQUENCE</scope>
    <source>
        <strain evidence="11">KCTC 32513</strain>
    </source>
</reference>
<feature type="active site" description="Proton donor/acceptor" evidence="7">
    <location>
        <position position="484"/>
    </location>
</feature>
<keyword evidence="3" id="KW-0808">Transferase</keyword>
<dbReference type="UniPathway" id="UPA00219"/>
<dbReference type="SUPFAM" id="SSF141523">
    <property type="entry name" value="L,D-transpeptidase catalytic domain-like"/>
    <property type="match status" value="1"/>
</dbReference>
<dbReference type="InterPro" id="IPR036365">
    <property type="entry name" value="PGBD-like_sf"/>
</dbReference>
<evidence type="ECO:0000256" key="2">
    <source>
        <dbReference type="ARBA" id="ARBA00005992"/>
    </source>
</evidence>
<reference evidence="11" key="1">
    <citation type="journal article" date="2014" name="Int. J. Syst. Evol. Microbiol.">
        <title>Complete genome sequence of Corynebacterium casei LMG S-19264T (=DSM 44701T), isolated from a smear-ripened cheese.</title>
        <authorList>
            <consortium name="US DOE Joint Genome Institute (JGI-PGF)"/>
            <person name="Walter F."/>
            <person name="Albersmeier A."/>
            <person name="Kalinowski J."/>
            <person name="Ruckert C."/>
        </authorList>
    </citation>
    <scope>NUCLEOTIDE SEQUENCE</scope>
    <source>
        <strain evidence="11">KCTC 32513</strain>
    </source>
</reference>
<dbReference type="SUPFAM" id="SSF47090">
    <property type="entry name" value="PGBD-like"/>
    <property type="match status" value="1"/>
</dbReference>
<evidence type="ECO:0000313" key="12">
    <source>
        <dbReference type="Proteomes" id="UP000634004"/>
    </source>
</evidence>
<dbReference type="EMBL" id="BMZH01000015">
    <property type="protein sequence ID" value="GHB02803.1"/>
    <property type="molecule type" value="Genomic_DNA"/>
</dbReference>
<keyword evidence="6 7" id="KW-0961">Cell wall biogenesis/degradation</keyword>
<feature type="active site" description="Nucleophile" evidence="7">
    <location>
        <position position="503"/>
    </location>
</feature>
<sequence length="611" mass="67859">MTTSNQINKPAPRKSSLKIVAVSAIAMTTALMSFASVTAQVHAPVKRVDGPAVTVPELLGEPKGSDIALALEASIVDDQIDETFGNKVSPGAKSAARQAYAQGVFAPLWTRKAAERLMQANPTCKENGLDSGYTDAQLREAIDNRFSGTAEQRALADLRLTETWLVLASKMSGGLSDEGGMVSSTDDRPTRSDLIVALSKASQTDPIKSMEEYASMAPQYGELKTALKRYRQHADNGGWMRIREGDEMLEPGMDDPRVPALRKRLAAEGYIDPTPFRWLFASLRIDLVEEPTVYGEMLAQQVKSFQAAYGLEQDGVLGPATMAALNESVESKIDRIERAMDYWRENANPGERYIWVNIPSYRAEAWTGDRRDVSMKTIVGKSRTPSNAFSDEIEYIVVNPKWFLPVSLFKRQKLHKLQNDPGYAARNKYDIYDRSTGAKVDPYTIDWSEPGVANQIQMVQSAGPHNALGQLKIIFPNKHSIYLHDTPDHSLFDLDVRALSSGCIRLDDPVAMANWLTDGDTSVSTTVFNATLASGERERFYLDQHVNVHLTYLPAVVSPEGQVEFPADIYQEFKKPTLAQETYPDNSEPIEDNERYVDMNDNNGPRTKVLH</sequence>
<evidence type="ECO:0000256" key="9">
    <source>
        <dbReference type="SAM" id="SignalP"/>
    </source>
</evidence>
<dbReference type="InterPro" id="IPR005490">
    <property type="entry name" value="LD_TPept_cat_dom"/>
</dbReference>
<evidence type="ECO:0000259" key="10">
    <source>
        <dbReference type="PROSITE" id="PS52029"/>
    </source>
</evidence>
<gene>
    <name evidence="11" type="ORF">GCM10009069_26920</name>
</gene>
<evidence type="ECO:0000256" key="6">
    <source>
        <dbReference type="ARBA" id="ARBA00023316"/>
    </source>
</evidence>
<dbReference type="PANTHER" id="PTHR41533">
    <property type="entry name" value="L,D-TRANSPEPTIDASE HI_1667-RELATED"/>
    <property type="match status" value="1"/>
</dbReference>
<protein>
    <submittedName>
        <fullName evidence="11">Murein L,D-transpeptidase</fullName>
    </submittedName>
</protein>
<proteinExistence type="inferred from homology"/>
<keyword evidence="5 7" id="KW-0573">Peptidoglycan synthesis</keyword>
<organism evidence="11 12">
    <name type="scientific">Algimonas arctica</name>
    <dbReference type="NCBI Taxonomy" id="1479486"/>
    <lineage>
        <taxon>Bacteria</taxon>
        <taxon>Pseudomonadati</taxon>
        <taxon>Pseudomonadota</taxon>
        <taxon>Alphaproteobacteria</taxon>
        <taxon>Maricaulales</taxon>
        <taxon>Robiginitomaculaceae</taxon>
        <taxon>Algimonas</taxon>
    </lineage>
</organism>
<dbReference type="GO" id="GO:0016740">
    <property type="term" value="F:transferase activity"/>
    <property type="evidence" value="ECO:0007669"/>
    <property type="project" value="UniProtKB-KW"/>
</dbReference>
<comment type="pathway">
    <text evidence="1 7">Cell wall biogenesis; peptidoglycan biosynthesis.</text>
</comment>
<dbReference type="Proteomes" id="UP000634004">
    <property type="component" value="Unassembled WGS sequence"/>
</dbReference>
<dbReference type="Gene3D" id="1.10.101.10">
    <property type="entry name" value="PGBD-like superfamily/PGBD"/>
    <property type="match status" value="1"/>
</dbReference>